<accession>A0A4Y2WCS7</accession>
<dbReference type="EC" id="2.7.7.49" evidence="1"/>
<dbReference type="Gene3D" id="3.10.10.10">
    <property type="entry name" value="HIV Type 1 Reverse Transcriptase, subunit A, domain 1"/>
    <property type="match status" value="1"/>
</dbReference>
<dbReference type="InterPro" id="IPR000477">
    <property type="entry name" value="RT_dom"/>
</dbReference>
<sequence length="172" mass="19586">MKEEALNFTAFVTHSGHFQWKVLPFGMKNAGSSFQRSMDKAIAPYREYCRHIFGSGQHSPDPEKAEVLRNLSRPSTKKELRSFLGHASYYRDYIPNVSEIVLPLTDLTKSKVPNAFPWSIEAEEAFVKIKNELIRMPTLHTRDISRPFWLYTDASAIAIGACLAQHDDVGKK</sequence>
<reference evidence="4 5" key="1">
    <citation type="journal article" date="2019" name="Sci. Rep.">
        <title>Orb-weaving spider Araneus ventricosus genome elucidates the spidroin gene catalogue.</title>
        <authorList>
            <person name="Kono N."/>
            <person name="Nakamura H."/>
            <person name="Ohtoshi R."/>
            <person name="Moran D.A.P."/>
            <person name="Shinohara A."/>
            <person name="Yoshida Y."/>
            <person name="Fujiwara M."/>
            <person name="Mori M."/>
            <person name="Tomita M."/>
            <person name="Arakawa K."/>
        </authorList>
    </citation>
    <scope>NUCLEOTIDE SEQUENCE [LARGE SCALE GENOMIC DNA]</scope>
</reference>
<dbReference type="Gene3D" id="3.30.70.270">
    <property type="match status" value="2"/>
</dbReference>
<dbReference type="OrthoDB" id="6484178at2759"/>
<dbReference type="EMBL" id="BGPR01059224">
    <property type="protein sequence ID" value="GBO35265.1"/>
    <property type="molecule type" value="Genomic_DNA"/>
</dbReference>
<dbReference type="Proteomes" id="UP000499080">
    <property type="component" value="Unassembled WGS sequence"/>
</dbReference>
<proteinExistence type="predicted"/>
<feature type="domain" description="Reverse transcriptase/retrotransposon-derived protein RNase H-like" evidence="3">
    <location>
        <begin position="118"/>
        <end position="170"/>
    </location>
</feature>
<organism evidence="4 5">
    <name type="scientific">Araneus ventricosus</name>
    <name type="common">Orbweaver spider</name>
    <name type="synonym">Epeira ventricosa</name>
    <dbReference type="NCBI Taxonomy" id="182803"/>
    <lineage>
        <taxon>Eukaryota</taxon>
        <taxon>Metazoa</taxon>
        <taxon>Ecdysozoa</taxon>
        <taxon>Arthropoda</taxon>
        <taxon>Chelicerata</taxon>
        <taxon>Arachnida</taxon>
        <taxon>Araneae</taxon>
        <taxon>Araneomorphae</taxon>
        <taxon>Entelegynae</taxon>
        <taxon>Araneoidea</taxon>
        <taxon>Araneidae</taxon>
        <taxon>Araneus</taxon>
    </lineage>
</organism>
<dbReference type="FunFam" id="3.30.70.270:FF:000020">
    <property type="entry name" value="Transposon Tf2-6 polyprotein-like Protein"/>
    <property type="match status" value="1"/>
</dbReference>
<dbReference type="InterPro" id="IPR043502">
    <property type="entry name" value="DNA/RNA_pol_sf"/>
</dbReference>
<dbReference type="SUPFAM" id="SSF56672">
    <property type="entry name" value="DNA/RNA polymerases"/>
    <property type="match status" value="1"/>
</dbReference>
<dbReference type="AlphaFoldDB" id="A0A4Y2WCS7"/>
<evidence type="ECO:0000259" key="2">
    <source>
        <dbReference type="Pfam" id="PF00078"/>
    </source>
</evidence>
<evidence type="ECO:0000313" key="5">
    <source>
        <dbReference type="Proteomes" id="UP000499080"/>
    </source>
</evidence>
<dbReference type="PANTHER" id="PTHR33064">
    <property type="entry name" value="POL PROTEIN"/>
    <property type="match status" value="1"/>
</dbReference>
<name>A0A4Y2WCS7_ARAVE</name>
<gene>
    <name evidence="4" type="ORF">AVEN_177938_1</name>
</gene>
<comment type="caution">
    <text evidence="4">The sequence shown here is derived from an EMBL/GenBank/DDBJ whole genome shotgun (WGS) entry which is preliminary data.</text>
</comment>
<dbReference type="Pfam" id="PF00078">
    <property type="entry name" value="RVT_1"/>
    <property type="match status" value="1"/>
</dbReference>
<feature type="domain" description="Reverse transcriptase" evidence="2">
    <location>
        <begin position="10"/>
        <end position="49"/>
    </location>
</feature>
<dbReference type="InterPro" id="IPR051320">
    <property type="entry name" value="Viral_Replic_Matur_Polypro"/>
</dbReference>
<keyword evidence="5" id="KW-1185">Reference proteome</keyword>
<dbReference type="Pfam" id="PF17919">
    <property type="entry name" value="RT_RNaseH_2"/>
    <property type="match status" value="1"/>
</dbReference>
<dbReference type="InterPro" id="IPR041577">
    <property type="entry name" value="RT_RNaseH_2"/>
</dbReference>
<evidence type="ECO:0000256" key="1">
    <source>
        <dbReference type="ARBA" id="ARBA00012493"/>
    </source>
</evidence>
<evidence type="ECO:0000313" key="4">
    <source>
        <dbReference type="EMBL" id="GBO35265.1"/>
    </source>
</evidence>
<dbReference type="InterPro" id="IPR043128">
    <property type="entry name" value="Rev_trsase/Diguanyl_cyclase"/>
</dbReference>
<dbReference type="PANTHER" id="PTHR33064:SF29">
    <property type="entry name" value="PEPTIDASE A2 DOMAIN-CONTAINING PROTEIN-RELATED"/>
    <property type="match status" value="1"/>
</dbReference>
<protein>
    <recommendedName>
        <fullName evidence="1">RNA-directed DNA polymerase</fullName>
        <ecNumber evidence="1">2.7.7.49</ecNumber>
    </recommendedName>
</protein>
<dbReference type="GO" id="GO:0003964">
    <property type="term" value="F:RNA-directed DNA polymerase activity"/>
    <property type="evidence" value="ECO:0007669"/>
    <property type="project" value="UniProtKB-EC"/>
</dbReference>
<evidence type="ECO:0000259" key="3">
    <source>
        <dbReference type="Pfam" id="PF17919"/>
    </source>
</evidence>